<dbReference type="Proteomes" id="UP000675920">
    <property type="component" value="Unplaced"/>
</dbReference>
<dbReference type="AlphaFoldDB" id="A0A8B6XCU9"/>
<dbReference type="RefSeq" id="WP_156924523.1">
    <property type="nucleotide sequence ID" value="NZ_KI519499.1"/>
</dbReference>
<evidence type="ECO:0000313" key="2">
    <source>
        <dbReference type="RefSeq" id="WP_156924523.1"/>
    </source>
</evidence>
<protein>
    <submittedName>
        <fullName evidence="2">Uncharacterized protein</fullName>
    </submittedName>
</protein>
<keyword evidence="1" id="KW-1185">Reference proteome</keyword>
<evidence type="ECO:0000313" key="1">
    <source>
        <dbReference type="Proteomes" id="UP000675920"/>
    </source>
</evidence>
<sequence length="119" mass="13458">MPVWPTQTVDEQPMLHVRSWRIAATKHGTQHVVGYCVENLEGRVSSAIERFDADTGTAFTTSGRRYRLLDSPGWNWDADYVWRRWLASQDATENESESEAVTSRTWLAVQTAVSKSKGA</sequence>
<accession>A0A8B6XCU9</accession>
<name>A0A8B6XCU9_9BURK</name>
<dbReference type="OrthoDB" id="8902190at2"/>
<proteinExistence type="predicted"/>
<reference evidence="2" key="1">
    <citation type="submission" date="2025-08" db="UniProtKB">
        <authorList>
            <consortium name="RefSeq"/>
        </authorList>
    </citation>
    <scope>IDENTIFICATION</scope>
</reference>
<organism evidence="1 2">
    <name type="scientific">Derxia gummosa DSM 723</name>
    <dbReference type="NCBI Taxonomy" id="1121388"/>
    <lineage>
        <taxon>Bacteria</taxon>
        <taxon>Pseudomonadati</taxon>
        <taxon>Pseudomonadota</taxon>
        <taxon>Betaproteobacteria</taxon>
        <taxon>Burkholderiales</taxon>
        <taxon>Alcaligenaceae</taxon>
        <taxon>Derxia</taxon>
    </lineage>
</organism>